<evidence type="ECO:0000313" key="4">
    <source>
        <dbReference type="Proteomes" id="UP001244295"/>
    </source>
</evidence>
<dbReference type="Proteomes" id="UP001244295">
    <property type="component" value="Unassembled WGS sequence"/>
</dbReference>
<dbReference type="RefSeq" id="WP_307636507.1">
    <property type="nucleotide sequence ID" value="NZ_JAUSRR010000003.1"/>
</dbReference>
<protein>
    <submittedName>
        <fullName evidence="3">Tripartite-type tricarboxylate transporter receptor subunit TctC</fullName>
    </submittedName>
</protein>
<sequence>MHMNKKSNPLCQQDPPCRTSTPARSLLVAIAFTTAAVVTTAQAQTAYPISGTPVKLIVPFLAGSGTDTMARALANELQKDLGTPVIVDNRPGANGAIGADITRKSPADGYTLVLATSSGWSTNPWLFKALAYDPVKDFTPIARTTTFPFALVVSASSPIQNLDDFLKKAHQTQLSMGYGNATGQVAGAHLMKAAGFKAIAVPYKSTPPALVDLVGGQFDFMFVDVASSQGLIKAGKVRPLAVMADKRSVLLPNLPALGEKYPGFDYVPWGGLMAPRGLSPEITHKLNSITVAILEKPELKAKLTTLGLEASPSGSDEFGRFVKEQLKAWGDKAKDAGLERE</sequence>
<dbReference type="EMBL" id="JAUSRR010000003">
    <property type="protein sequence ID" value="MDP9922955.1"/>
    <property type="molecule type" value="Genomic_DNA"/>
</dbReference>
<dbReference type="PIRSF" id="PIRSF017082">
    <property type="entry name" value="YflP"/>
    <property type="match status" value="1"/>
</dbReference>
<dbReference type="InterPro" id="IPR005064">
    <property type="entry name" value="BUG"/>
</dbReference>
<proteinExistence type="inferred from homology"/>
<comment type="similarity">
    <text evidence="1">Belongs to the UPF0065 (bug) family.</text>
</comment>
<accession>A0AAW8DU91</accession>
<dbReference type="PANTHER" id="PTHR42928:SF5">
    <property type="entry name" value="BLR1237 PROTEIN"/>
    <property type="match status" value="1"/>
</dbReference>
<organism evidence="3 4">
    <name type="scientific">Variovorax boronicumulans</name>
    <dbReference type="NCBI Taxonomy" id="436515"/>
    <lineage>
        <taxon>Bacteria</taxon>
        <taxon>Pseudomonadati</taxon>
        <taxon>Pseudomonadota</taxon>
        <taxon>Betaproteobacteria</taxon>
        <taxon>Burkholderiales</taxon>
        <taxon>Comamonadaceae</taxon>
        <taxon>Variovorax</taxon>
    </lineage>
</organism>
<evidence type="ECO:0000256" key="2">
    <source>
        <dbReference type="SAM" id="SignalP"/>
    </source>
</evidence>
<dbReference type="CDD" id="cd07012">
    <property type="entry name" value="PBP2_Bug_TTT"/>
    <property type="match status" value="1"/>
</dbReference>
<comment type="caution">
    <text evidence="3">The sequence shown here is derived from an EMBL/GenBank/DDBJ whole genome shotgun (WGS) entry which is preliminary data.</text>
</comment>
<gene>
    <name evidence="3" type="ORF">J2W25_001976</name>
</gene>
<keyword evidence="3" id="KW-0675">Receptor</keyword>
<dbReference type="Gene3D" id="3.40.190.150">
    <property type="entry name" value="Bordetella uptake gene, domain 1"/>
    <property type="match status" value="1"/>
</dbReference>
<dbReference type="InterPro" id="IPR042100">
    <property type="entry name" value="Bug_dom1"/>
</dbReference>
<reference evidence="3" key="1">
    <citation type="submission" date="2023-07" db="EMBL/GenBank/DDBJ databases">
        <title>Sorghum-associated microbial communities from plants grown in Nebraska, USA.</title>
        <authorList>
            <person name="Schachtman D."/>
        </authorList>
    </citation>
    <scope>NUCLEOTIDE SEQUENCE</scope>
    <source>
        <strain evidence="3">DS2795</strain>
    </source>
</reference>
<dbReference type="AlphaFoldDB" id="A0AAW8DU91"/>
<name>A0AAW8DU91_9BURK</name>
<dbReference type="Pfam" id="PF03401">
    <property type="entry name" value="TctC"/>
    <property type="match status" value="1"/>
</dbReference>
<feature type="signal peptide" evidence="2">
    <location>
        <begin position="1"/>
        <end position="43"/>
    </location>
</feature>
<dbReference type="PANTHER" id="PTHR42928">
    <property type="entry name" value="TRICARBOXYLATE-BINDING PROTEIN"/>
    <property type="match status" value="1"/>
</dbReference>
<feature type="chain" id="PRO_5043701108" evidence="2">
    <location>
        <begin position="44"/>
        <end position="341"/>
    </location>
</feature>
<keyword evidence="2" id="KW-0732">Signal</keyword>
<evidence type="ECO:0000256" key="1">
    <source>
        <dbReference type="ARBA" id="ARBA00006987"/>
    </source>
</evidence>
<evidence type="ECO:0000313" key="3">
    <source>
        <dbReference type="EMBL" id="MDP9922955.1"/>
    </source>
</evidence>
<dbReference type="SUPFAM" id="SSF53850">
    <property type="entry name" value="Periplasmic binding protein-like II"/>
    <property type="match status" value="1"/>
</dbReference>
<dbReference type="Gene3D" id="3.40.190.10">
    <property type="entry name" value="Periplasmic binding protein-like II"/>
    <property type="match status" value="1"/>
</dbReference>